<dbReference type="InterPro" id="IPR036034">
    <property type="entry name" value="PDZ_sf"/>
</dbReference>
<proteinExistence type="predicted"/>
<dbReference type="EMBL" id="CAXLJL010000057">
    <property type="protein sequence ID" value="CAL5130017.1"/>
    <property type="molecule type" value="Genomic_DNA"/>
</dbReference>
<dbReference type="PANTHER" id="PTHR45945">
    <property type="entry name" value="REGULATOR OF G-PROTEIN SIGNALING LOCO"/>
    <property type="match status" value="1"/>
</dbReference>
<evidence type="ECO:0000313" key="3">
    <source>
        <dbReference type="EMBL" id="CAL5130017.1"/>
    </source>
</evidence>
<dbReference type="Gene3D" id="1.10.167.10">
    <property type="entry name" value="Regulator of G-protein Signalling 4, domain 2"/>
    <property type="match status" value="1"/>
</dbReference>
<dbReference type="InterPro" id="IPR046995">
    <property type="entry name" value="RGS10/12/14-like"/>
</dbReference>
<dbReference type="Gene3D" id="2.30.42.10">
    <property type="match status" value="1"/>
</dbReference>
<dbReference type="PRINTS" id="PR01301">
    <property type="entry name" value="RGSPROTEIN"/>
</dbReference>
<evidence type="ECO:0000259" key="1">
    <source>
        <dbReference type="PROSITE" id="PS50106"/>
    </source>
</evidence>
<dbReference type="Pfam" id="PF00595">
    <property type="entry name" value="PDZ"/>
    <property type="match status" value="1"/>
</dbReference>
<dbReference type="InterPro" id="IPR036305">
    <property type="entry name" value="RGS_sf"/>
</dbReference>
<dbReference type="PROSITE" id="PS50106">
    <property type="entry name" value="PDZ"/>
    <property type="match status" value="1"/>
</dbReference>
<dbReference type="PANTHER" id="PTHR45945:SF3">
    <property type="entry name" value="REGULATOR OF G-PROTEIN SIGNALING LOCO"/>
    <property type="match status" value="1"/>
</dbReference>
<dbReference type="InterPro" id="IPR016137">
    <property type="entry name" value="RGS"/>
</dbReference>
<comment type="caution">
    <text evidence="3">The sequence shown here is derived from an EMBL/GenBank/DDBJ whole genome shotgun (WGS) entry which is preliminary data.</text>
</comment>
<dbReference type="Pfam" id="PF00615">
    <property type="entry name" value="RGS"/>
    <property type="match status" value="1"/>
</dbReference>
<dbReference type="Proteomes" id="UP001497525">
    <property type="component" value="Unassembled WGS sequence"/>
</dbReference>
<protein>
    <submittedName>
        <fullName evidence="3">Uncharacterized protein</fullName>
    </submittedName>
</protein>
<evidence type="ECO:0000259" key="2">
    <source>
        <dbReference type="PROSITE" id="PS50132"/>
    </source>
</evidence>
<gene>
    <name evidence="3" type="ORF">CDAUBV1_LOCUS1462</name>
</gene>
<dbReference type="GO" id="GO:0051301">
    <property type="term" value="P:cell division"/>
    <property type="evidence" value="ECO:0007669"/>
    <property type="project" value="TreeGrafter"/>
</dbReference>
<name>A0AAV2SXW7_CALDB</name>
<organism evidence="3 4">
    <name type="scientific">Calicophoron daubneyi</name>
    <name type="common">Rumen fluke</name>
    <name type="synonym">Paramphistomum daubneyi</name>
    <dbReference type="NCBI Taxonomy" id="300641"/>
    <lineage>
        <taxon>Eukaryota</taxon>
        <taxon>Metazoa</taxon>
        <taxon>Spiralia</taxon>
        <taxon>Lophotrochozoa</taxon>
        <taxon>Platyhelminthes</taxon>
        <taxon>Trematoda</taxon>
        <taxon>Digenea</taxon>
        <taxon>Plagiorchiida</taxon>
        <taxon>Pronocephalata</taxon>
        <taxon>Paramphistomoidea</taxon>
        <taxon>Paramphistomidae</taxon>
        <taxon>Calicophoron</taxon>
    </lineage>
</organism>
<dbReference type="GO" id="GO:0005634">
    <property type="term" value="C:nucleus"/>
    <property type="evidence" value="ECO:0007669"/>
    <property type="project" value="TreeGrafter"/>
</dbReference>
<evidence type="ECO:0000313" key="4">
    <source>
        <dbReference type="Proteomes" id="UP001497525"/>
    </source>
</evidence>
<dbReference type="SMART" id="SM00315">
    <property type="entry name" value="RGS"/>
    <property type="match status" value="1"/>
</dbReference>
<dbReference type="InterPro" id="IPR001478">
    <property type="entry name" value="PDZ"/>
</dbReference>
<dbReference type="PROSITE" id="PS50132">
    <property type="entry name" value="RGS"/>
    <property type="match status" value="1"/>
</dbReference>
<dbReference type="GO" id="GO:0005096">
    <property type="term" value="F:GTPase activator activity"/>
    <property type="evidence" value="ECO:0007669"/>
    <property type="project" value="InterPro"/>
</dbReference>
<feature type="domain" description="RGS" evidence="2">
    <location>
        <begin position="393"/>
        <end position="498"/>
    </location>
</feature>
<reference evidence="3" key="1">
    <citation type="submission" date="2024-06" db="EMBL/GenBank/DDBJ databases">
        <authorList>
            <person name="Liu X."/>
            <person name="Lenzi L."/>
            <person name="Haldenby T S."/>
            <person name="Uol C."/>
        </authorList>
    </citation>
    <scope>NUCLEOTIDE SEQUENCE</scope>
</reference>
<dbReference type="SUPFAM" id="SSF50156">
    <property type="entry name" value="PDZ domain-like"/>
    <property type="match status" value="1"/>
</dbReference>
<feature type="domain" description="PDZ" evidence="1">
    <location>
        <begin position="12"/>
        <end position="89"/>
    </location>
</feature>
<accession>A0AAV2SXW7</accession>
<dbReference type="SUPFAM" id="SSF48097">
    <property type="entry name" value="Regulator of G-protein signaling, RGS"/>
    <property type="match status" value="1"/>
</dbReference>
<dbReference type="InterPro" id="IPR044926">
    <property type="entry name" value="RGS_subdomain_2"/>
</dbReference>
<dbReference type="AlphaFoldDB" id="A0AAV2SXW7"/>
<dbReference type="GO" id="GO:0005886">
    <property type="term" value="C:plasma membrane"/>
    <property type="evidence" value="ECO:0007669"/>
    <property type="project" value="TreeGrafter"/>
</dbReference>
<sequence>MANGVRMSTLKGVILHRSTYGYGFTIRSEHPCEIDFVAPCSSADDAGLHSGDVVLAVNDVDVSSTPHEDVAALIRQSGSVVILKLLPASFVTPPNRVVDGHMQKLMNDNGPPQSPLFAEQVKNPLHKTSAAMACVGKFHFSMDSYHVSRLPVKEIPLLVKRNERILSTIKEDAVYLFEVFNDFLRFRSVSSTFEYSPSFLLGVGCVENDRRYFFLIVRSRNTLNGKMQSYTQNAATTYSNSAFCWLFRCVPPSLLAHRSHENISNNLSFCCHRDRFTGDCREFPRSTFRLVTFISELLRSSSGSAAETTPLVPHFSRFCRASCSTLQNPTRLPDTFHSTSSAVSSFAPFTPHVSTGGSTVSFEKKSNKPSVGRVFGKFARAAGFLRDRWLDKRTFVQEFLSLEFSTENLDFWCVVQDWRNQCSHPDAAERAKDIFNTFLDPSSSYAVNVDDHAVHLARGRLSHPSADMFSEAELQVYQLMKNDSYPRFLKSSIFLDLLRSDTTEKENKPPSENSCSREIRASKPIRRCIQESRSNFKSSIPDVTLATTKTAFPRQPLTEDGAFKIPCPPANASMHSSLKPKDLNKQASGSSANTLAFYGRM</sequence>
<dbReference type="GO" id="GO:0005737">
    <property type="term" value="C:cytoplasm"/>
    <property type="evidence" value="ECO:0007669"/>
    <property type="project" value="TreeGrafter"/>
</dbReference>
<dbReference type="GO" id="GO:0008277">
    <property type="term" value="P:regulation of G protein-coupled receptor signaling pathway"/>
    <property type="evidence" value="ECO:0007669"/>
    <property type="project" value="TreeGrafter"/>
</dbReference>
<dbReference type="GO" id="GO:0007051">
    <property type="term" value="P:spindle organization"/>
    <property type="evidence" value="ECO:0007669"/>
    <property type="project" value="TreeGrafter"/>
</dbReference>
<dbReference type="SMART" id="SM00228">
    <property type="entry name" value="PDZ"/>
    <property type="match status" value="1"/>
</dbReference>